<dbReference type="AlphaFoldDB" id="A0A0C1ZE77"/>
<dbReference type="SFLD" id="SFLDG01386">
    <property type="entry name" value="main_SPASM_domain-containing"/>
    <property type="match status" value="1"/>
</dbReference>
<dbReference type="SFLD" id="SFLDG01067">
    <property type="entry name" value="SPASM/twitch_domain_containing"/>
    <property type="match status" value="1"/>
</dbReference>
<accession>A0A0C1ZE77</accession>
<dbReference type="InterPro" id="IPR013785">
    <property type="entry name" value="Aldolase_TIM"/>
</dbReference>
<name>A0A0C1ZE77_9VIBR</name>
<dbReference type="PANTHER" id="PTHR43273:SF3">
    <property type="entry name" value="ANAEROBIC SULFATASE-MATURATING ENZYME HOMOLOG ASLB-RELATED"/>
    <property type="match status" value="1"/>
</dbReference>
<keyword evidence="5" id="KW-0411">Iron-sulfur</keyword>
<dbReference type="SFLD" id="SFLDS00029">
    <property type="entry name" value="Radical_SAM"/>
    <property type="match status" value="1"/>
</dbReference>
<evidence type="ECO:0000256" key="2">
    <source>
        <dbReference type="ARBA" id="ARBA00022691"/>
    </source>
</evidence>
<comment type="cofactor">
    <cofactor evidence="1">
        <name>[4Fe-4S] cluster</name>
        <dbReference type="ChEBI" id="CHEBI:49883"/>
    </cofactor>
</comment>
<dbReference type="SFLD" id="SFLDG01072">
    <property type="entry name" value="dehydrogenase_like"/>
    <property type="match status" value="1"/>
</dbReference>
<dbReference type="RefSeq" id="WP_020197726.1">
    <property type="nucleotide sequence ID" value="NZ_BAOH01000138.1"/>
</dbReference>
<evidence type="ECO:0000256" key="5">
    <source>
        <dbReference type="ARBA" id="ARBA00023014"/>
    </source>
</evidence>
<evidence type="ECO:0000313" key="8">
    <source>
        <dbReference type="EMBL" id="KIF54349.1"/>
    </source>
</evidence>
<feature type="domain" description="Radical SAM core" evidence="7">
    <location>
        <begin position="1"/>
        <end position="247"/>
    </location>
</feature>
<dbReference type="GO" id="GO:0046872">
    <property type="term" value="F:metal ion binding"/>
    <property type="evidence" value="ECO:0007669"/>
    <property type="project" value="UniProtKB-KW"/>
</dbReference>
<dbReference type="SFLD" id="SFLDF00285">
    <property type="entry name" value="anaerobic_Ser-type_sulfatase-m"/>
    <property type="match status" value="1"/>
</dbReference>
<evidence type="ECO:0000313" key="9">
    <source>
        <dbReference type="Proteomes" id="UP000031586"/>
    </source>
</evidence>
<dbReference type="Pfam" id="PF04055">
    <property type="entry name" value="Radical_SAM"/>
    <property type="match status" value="1"/>
</dbReference>
<dbReference type="NCBIfam" id="TIGR03942">
    <property type="entry name" value="sulfatase_rSAM"/>
    <property type="match status" value="1"/>
</dbReference>
<proteinExistence type="inferred from homology"/>
<dbReference type="InterPro" id="IPR034491">
    <property type="entry name" value="Anaerob_Ser_sulfatase-maturase"/>
</dbReference>
<comment type="caution">
    <text evidence="8">The sequence shown here is derived from an EMBL/GenBank/DDBJ whole genome shotgun (WGS) entry which is preliminary data.</text>
</comment>
<evidence type="ECO:0000256" key="1">
    <source>
        <dbReference type="ARBA" id="ARBA00001966"/>
    </source>
</evidence>
<dbReference type="InterPro" id="IPR058240">
    <property type="entry name" value="rSAM_sf"/>
</dbReference>
<dbReference type="PROSITE" id="PS51918">
    <property type="entry name" value="RADICAL_SAM"/>
    <property type="match status" value="1"/>
</dbReference>
<dbReference type="GO" id="GO:0016491">
    <property type="term" value="F:oxidoreductase activity"/>
    <property type="evidence" value="ECO:0007669"/>
    <property type="project" value="InterPro"/>
</dbReference>
<dbReference type="InterPro" id="IPR023885">
    <property type="entry name" value="4Fe4S-binding_SPASM_dom"/>
</dbReference>
<dbReference type="PATRIC" id="fig|1229493.5.peg.5872"/>
<dbReference type="GO" id="GO:0051536">
    <property type="term" value="F:iron-sulfur cluster binding"/>
    <property type="evidence" value="ECO:0007669"/>
    <property type="project" value="UniProtKB-KW"/>
</dbReference>
<keyword evidence="2" id="KW-0949">S-adenosyl-L-methionine</keyword>
<dbReference type="CDD" id="cd01335">
    <property type="entry name" value="Radical_SAM"/>
    <property type="match status" value="1"/>
</dbReference>
<keyword evidence="3" id="KW-0479">Metal-binding</keyword>
<dbReference type="InterPro" id="IPR023867">
    <property type="entry name" value="Sulphatase_maturase_rSAM"/>
</dbReference>
<protein>
    <submittedName>
        <fullName evidence="8">Radical SAM protein</fullName>
    </submittedName>
</protein>
<organism evidence="8 9">
    <name type="scientific">Vibrio owensii CAIM 1854 = LMG 25443</name>
    <dbReference type="NCBI Taxonomy" id="1229493"/>
    <lineage>
        <taxon>Bacteria</taxon>
        <taxon>Pseudomonadati</taxon>
        <taxon>Pseudomonadota</taxon>
        <taxon>Gammaproteobacteria</taxon>
        <taxon>Vibrionales</taxon>
        <taxon>Vibrionaceae</taxon>
        <taxon>Vibrio</taxon>
    </lineage>
</organism>
<gene>
    <name evidence="8" type="ORF">H735_04705</name>
</gene>
<dbReference type="Gene3D" id="3.20.20.70">
    <property type="entry name" value="Aldolase class I"/>
    <property type="match status" value="1"/>
</dbReference>
<reference evidence="8 9" key="1">
    <citation type="submission" date="2014-07" db="EMBL/GenBank/DDBJ databases">
        <title>Unique and conserved regions in Vibrio harveyi and related species in comparison with the shrimp pathogen Vibrio harveyi CAIM 1792.</title>
        <authorList>
            <person name="Espinoza-Valles I."/>
            <person name="Vora G."/>
            <person name="Leekitcharoenphon P."/>
            <person name="Ussery D."/>
            <person name="Hoj L."/>
            <person name="Gomez-Gil B."/>
        </authorList>
    </citation>
    <scope>NUCLEOTIDE SEQUENCE [LARGE SCALE GENOMIC DNA]</scope>
    <source>
        <strain evidence="9">CAIM 1854 / LMG 25443</strain>
    </source>
</reference>
<dbReference type="EMBL" id="JPRD01000008">
    <property type="protein sequence ID" value="KIF54349.1"/>
    <property type="molecule type" value="Genomic_DNA"/>
</dbReference>
<comment type="similarity">
    <text evidence="6">Belongs to the radical SAM superfamily. Anaerobic sulfatase-maturating enzyme family.</text>
</comment>
<dbReference type="SFLD" id="SFLDG01384">
    <property type="entry name" value="thioether_bond_formation_requi"/>
    <property type="match status" value="1"/>
</dbReference>
<dbReference type="InterPro" id="IPR007197">
    <property type="entry name" value="rSAM"/>
</dbReference>
<evidence type="ECO:0000259" key="7">
    <source>
        <dbReference type="PROSITE" id="PS51918"/>
    </source>
</evidence>
<keyword evidence="4" id="KW-0408">Iron</keyword>
<dbReference type="SUPFAM" id="SSF102114">
    <property type="entry name" value="Radical SAM enzymes"/>
    <property type="match status" value="1"/>
</dbReference>
<evidence type="ECO:0000256" key="3">
    <source>
        <dbReference type="ARBA" id="ARBA00022723"/>
    </source>
</evidence>
<sequence length="410" mass="46837">MTGIHTTVKVIGSKCNYDCQYCFYLEKDIVLNSRKIMSLDVLESYIRNYISDQMTPVVEFAWHGGEPTLAGLDFFKQAVALQKQYAGNKLIKNTLQTNGSRLDTEWCLFFKENNFLIGLSFDGPEYLQATYRTKQGKSVFKENLQALKLLQKMNVEHNVLACVTQSYTKYAADIYAFFKKHKVKHLQFSPVVESSPSEAEQFRGQHFAGNLIFSTSDATKERKPMPWSVESKDYGQFLVDIFNLWVKHDVGNVFISNFEQALTQYVGNESPNCIHAKECGSSYAVESNGDVYFCDHVAYPESNLGNITKQTLLDIKQNSARFDFNKQTRLSARCKQCRYLKLCNGGCPKHRYLTSSGEHENVLCEGYFYFFQQIEKYLQAMIALLANGYPASYIMQALDGPLLLKSSNKR</sequence>
<evidence type="ECO:0000256" key="4">
    <source>
        <dbReference type="ARBA" id="ARBA00023004"/>
    </source>
</evidence>
<evidence type="ECO:0000256" key="6">
    <source>
        <dbReference type="ARBA" id="ARBA00023601"/>
    </source>
</evidence>
<dbReference type="Pfam" id="PF13186">
    <property type="entry name" value="SPASM"/>
    <property type="match status" value="1"/>
</dbReference>
<dbReference type="NCBIfam" id="TIGR04085">
    <property type="entry name" value="rSAM_more_4Fe4S"/>
    <property type="match status" value="1"/>
</dbReference>
<dbReference type="PANTHER" id="PTHR43273">
    <property type="entry name" value="ANAEROBIC SULFATASE-MATURATING ENZYME HOMOLOG ASLB-RELATED"/>
    <property type="match status" value="1"/>
</dbReference>
<dbReference type="Proteomes" id="UP000031586">
    <property type="component" value="Unassembled WGS sequence"/>
</dbReference>